<keyword evidence="1" id="KW-0732">Signal</keyword>
<accession>A0A330L4J1</accession>
<dbReference type="OrthoDB" id="9792366at2"/>
<protein>
    <recommendedName>
        <fullName evidence="4">Lipoprotein</fullName>
    </recommendedName>
</protein>
<proteinExistence type="predicted"/>
<evidence type="ECO:0008006" key="4">
    <source>
        <dbReference type="Google" id="ProtNLM"/>
    </source>
</evidence>
<dbReference type="EMBL" id="OUNR01000003">
    <property type="protein sequence ID" value="SPP64239.1"/>
    <property type="molecule type" value="Genomic_DNA"/>
</dbReference>
<evidence type="ECO:0000256" key="1">
    <source>
        <dbReference type="SAM" id="SignalP"/>
    </source>
</evidence>
<dbReference type="AlphaFoldDB" id="A0A330L4J1"/>
<feature type="chain" id="PRO_5016405784" description="Lipoprotein" evidence="1">
    <location>
        <begin position="20"/>
        <end position="210"/>
    </location>
</feature>
<gene>
    <name evidence="2" type="ORF">NITLEN_110005</name>
</gene>
<dbReference type="Proteomes" id="UP000248168">
    <property type="component" value="Unassembled WGS sequence"/>
</dbReference>
<organism evidence="2 3">
    <name type="scientific">Nitrospira lenta</name>
    <dbReference type="NCBI Taxonomy" id="1436998"/>
    <lineage>
        <taxon>Bacteria</taxon>
        <taxon>Pseudomonadati</taxon>
        <taxon>Nitrospirota</taxon>
        <taxon>Nitrospiria</taxon>
        <taxon>Nitrospirales</taxon>
        <taxon>Nitrospiraceae</taxon>
        <taxon>Nitrospira</taxon>
    </lineage>
</organism>
<feature type="signal peptide" evidence="1">
    <location>
        <begin position="1"/>
        <end position="19"/>
    </location>
</feature>
<keyword evidence="3" id="KW-1185">Reference proteome</keyword>
<evidence type="ECO:0000313" key="2">
    <source>
        <dbReference type="EMBL" id="SPP64239.1"/>
    </source>
</evidence>
<dbReference type="PROSITE" id="PS51257">
    <property type="entry name" value="PROKAR_LIPOPROTEIN"/>
    <property type="match status" value="1"/>
</dbReference>
<evidence type="ECO:0000313" key="3">
    <source>
        <dbReference type="Proteomes" id="UP000248168"/>
    </source>
</evidence>
<dbReference type="RefSeq" id="WP_121988658.1">
    <property type="nucleotide sequence ID" value="NZ_OUNR01000003.1"/>
</dbReference>
<sequence length="210" mass="22313">MVRSFRALFVLGVILISVACTTPQAPVVSASPAKIADTKAVLRDLWLGHILGIRNVAVATMDKNVAARESAEKSVVANAQQIAQSIEPFYGKPAADKLFSLLAGHYGAIRDDLDAVVAGNAAQQEAAVKALTANAGEISAFLSSANPYLPKDAVMGLLMAHAAHHIQQFQQLKTGEYAQEAETWTGMKKHIYVVADTLTGALAQQFPAKF</sequence>
<reference evidence="3" key="1">
    <citation type="submission" date="2018-04" db="EMBL/GenBank/DDBJ databases">
        <authorList>
            <person name="Lucker S."/>
            <person name="Sakoula D."/>
        </authorList>
    </citation>
    <scope>NUCLEOTIDE SEQUENCE [LARGE SCALE GENOMIC DNA]</scope>
</reference>
<dbReference type="InParanoid" id="A0A330L4J1"/>
<name>A0A330L4J1_9BACT</name>